<feature type="chain" id="PRO_5001802089" description="DUF4412 domain-containing protein" evidence="1">
    <location>
        <begin position="23"/>
        <end position="183"/>
    </location>
</feature>
<organism evidence="2 3">
    <name type="scientific">Chryseobacterium soli</name>
    <dbReference type="NCBI Taxonomy" id="445961"/>
    <lineage>
        <taxon>Bacteria</taxon>
        <taxon>Pseudomonadati</taxon>
        <taxon>Bacteroidota</taxon>
        <taxon>Flavobacteriia</taxon>
        <taxon>Flavobacteriales</taxon>
        <taxon>Weeksellaceae</taxon>
        <taxon>Chryseobacterium group</taxon>
        <taxon>Chryseobacterium</taxon>
    </lineage>
</organism>
<evidence type="ECO:0000313" key="2">
    <source>
        <dbReference type="EMBL" id="KFF10366.1"/>
    </source>
</evidence>
<accession>A0A086A102</accession>
<protein>
    <recommendedName>
        <fullName evidence="4">DUF4412 domain-containing protein</fullName>
    </recommendedName>
</protein>
<dbReference type="OrthoDB" id="1250634at2"/>
<keyword evidence="3" id="KW-1185">Reference proteome</keyword>
<keyword evidence="1" id="KW-0732">Signal</keyword>
<dbReference type="eggNOG" id="ENOG50310YE">
    <property type="taxonomic scope" value="Bacteria"/>
</dbReference>
<dbReference type="EMBL" id="JPRH01000011">
    <property type="protein sequence ID" value="KFF10366.1"/>
    <property type="molecule type" value="Genomic_DNA"/>
</dbReference>
<sequence>MKNLKLVLAVVVMLFSAVKVTAQKKKPAAPSQRGPMEMPKDAEVQVMAGGEKGISYYYKTNDRVTFTYDASSKNADVYITEDGTKKLMYKATLDGTGVDTKLKARIYHYKIYSLDRKTLLFTYESETAVTSLVKMIAVSPAKTSTILDFSEAFGPAEYTLGKTETFEKFPVFLYYSIFDAPKK</sequence>
<dbReference type="AlphaFoldDB" id="A0A086A102"/>
<dbReference type="RefSeq" id="WP_034714814.1">
    <property type="nucleotide sequence ID" value="NZ_JPRH01000011.1"/>
</dbReference>
<evidence type="ECO:0000313" key="3">
    <source>
        <dbReference type="Proteomes" id="UP000028705"/>
    </source>
</evidence>
<reference evidence="2 3" key="1">
    <citation type="submission" date="2014-07" db="EMBL/GenBank/DDBJ databases">
        <title>Genome of Chryseobacterium soli DSM 19298.</title>
        <authorList>
            <person name="Stropko S.J."/>
            <person name="Pipes S.E."/>
            <person name="Newman J."/>
        </authorList>
    </citation>
    <scope>NUCLEOTIDE SEQUENCE [LARGE SCALE GENOMIC DNA]</scope>
    <source>
        <strain evidence="2 3">DSM 19298</strain>
    </source>
</reference>
<gene>
    <name evidence="2" type="ORF">IW15_20260</name>
</gene>
<evidence type="ECO:0008006" key="4">
    <source>
        <dbReference type="Google" id="ProtNLM"/>
    </source>
</evidence>
<proteinExistence type="predicted"/>
<name>A0A086A102_9FLAO</name>
<comment type="caution">
    <text evidence="2">The sequence shown here is derived from an EMBL/GenBank/DDBJ whole genome shotgun (WGS) entry which is preliminary data.</text>
</comment>
<evidence type="ECO:0000256" key="1">
    <source>
        <dbReference type="SAM" id="SignalP"/>
    </source>
</evidence>
<feature type="signal peptide" evidence="1">
    <location>
        <begin position="1"/>
        <end position="22"/>
    </location>
</feature>
<dbReference type="Proteomes" id="UP000028705">
    <property type="component" value="Unassembled WGS sequence"/>
</dbReference>